<dbReference type="AlphaFoldDB" id="A0A1G9VFZ4"/>
<dbReference type="EMBL" id="FNHS01000003">
    <property type="protein sequence ID" value="SDM71124.1"/>
    <property type="molecule type" value="Genomic_DNA"/>
</dbReference>
<protein>
    <recommendedName>
        <fullName evidence="3">Amine oxidase domain-containing protein</fullName>
    </recommendedName>
</protein>
<dbReference type="PANTHER" id="PTHR16128:SF5">
    <property type="entry name" value="FAD_NAD(P)-BINDING OXIDOREDUCTASE FAMILY PROTEIN"/>
    <property type="match status" value="1"/>
</dbReference>
<keyword evidence="2" id="KW-1185">Reference proteome</keyword>
<dbReference type="Pfam" id="PF13450">
    <property type="entry name" value="NAD_binding_8"/>
    <property type="match status" value="1"/>
</dbReference>
<gene>
    <name evidence="1" type="ORF">SAMN05216360_103180</name>
</gene>
<dbReference type="PANTHER" id="PTHR16128">
    <property type="entry name" value="FAD/NAD(P)-BINDING OXIDOREDUCTASE FAMILY PROTEIN"/>
    <property type="match status" value="1"/>
</dbReference>
<dbReference type="Gene3D" id="3.50.50.60">
    <property type="entry name" value="FAD/NAD(P)-binding domain"/>
    <property type="match status" value="1"/>
</dbReference>
<proteinExistence type="predicted"/>
<evidence type="ECO:0008006" key="3">
    <source>
        <dbReference type="Google" id="ProtNLM"/>
    </source>
</evidence>
<accession>A0A1G9VFZ4</accession>
<dbReference type="InterPro" id="IPR036188">
    <property type="entry name" value="FAD/NAD-bd_sf"/>
</dbReference>
<name>A0A1G9VFZ4_9HYPH</name>
<reference evidence="2" key="1">
    <citation type="submission" date="2016-10" db="EMBL/GenBank/DDBJ databases">
        <authorList>
            <person name="Varghese N."/>
            <person name="Submissions S."/>
        </authorList>
    </citation>
    <scope>NUCLEOTIDE SEQUENCE [LARGE SCALE GENOMIC DNA]</scope>
    <source>
        <strain evidence="2">BL47</strain>
    </source>
</reference>
<sequence>MGERRRVGILGAGMAGAAAARKLADSGMTVEVFDKGRTVGGRMATRRHGSMQFDHGAQFMRAHGPAFAAQLAHWERHGIVAPWAGSGRRVGMPDMTAPVRDLLDGLSIASAVTISRICREGDAWHLHDASGVSHGPFDAVALTCPAPQVTALLDASGYTLAGVARASYAPCWSLMVAARCEVRVPLVEPRNEPIGLIAFDAAKPGRPAGVRLTLHATPTWSRDHLDEPHEAIVSALLTAAERLLGTALQPIYAEAHRWRYAQVERALEVPHLYDPAFRLGAAGDWCLGARIEAAYDSGSALAGAILADLCAT</sequence>
<evidence type="ECO:0000313" key="2">
    <source>
        <dbReference type="Proteomes" id="UP000198704"/>
    </source>
</evidence>
<dbReference type="Proteomes" id="UP000198704">
    <property type="component" value="Unassembled WGS sequence"/>
</dbReference>
<dbReference type="Gene3D" id="3.90.660.10">
    <property type="match status" value="1"/>
</dbReference>
<dbReference type="STRING" id="582672.SAMN05216360_103180"/>
<dbReference type="SUPFAM" id="SSF51905">
    <property type="entry name" value="FAD/NAD(P)-binding domain"/>
    <property type="match status" value="1"/>
</dbReference>
<organism evidence="1 2">
    <name type="scientific">Methylobacterium phyllostachyos</name>
    <dbReference type="NCBI Taxonomy" id="582672"/>
    <lineage>
        <taxon>Bacteria</taxon>
        <taxon>Pseudomonadati</taxon>
        <taxon>Pseudomonadota</taxon>
        <taxon>Alphaproteobacteria</taxon>
        <taxon>Hyphomicrobiales</taxon>
        <taxon>Methylobacteriaceae</taxon>
        <taxon>Methylobacterium</taxon>
    </lineage>
</organism>
<dbReference type="PRINTS" id="PR00419">
    <property type="entry name" value="ADXRDTASE"/>
</dbReference>
<evidence type="ECO:0000313" key="1">
    <source>
        <dbReference type="EMBL" id="SDM71124.1"/>
    </source>
</evidence>